<comment type="subcellular location">
    <subcellularLocation>
        <location evidence="1">Cell inner membrane</location>
        <topology evidence="1">Multi-pass membrane protein</topology>
    </subcellularLocation>
    <subcellularLocation>
        <location evidence="11">Cell membrane</location>
        <topology evidence="11">Multi-pass membrane protein</topology>
    </subcellularLocation>
</comment>
<feature type="transmembrane region" description="Helical" evidence="11">
    <location>
        <begin position="93"/>
        <end position="114"/>
    </location>
</feature>
<evidence type="ECO:0000256" key="1">
    <source>
        <dbReference type="ARBA" id="ARBA00004429"/>
    </source>
</evidence>
<protein>
    <recommendedName>
        <fullName evidence="10">Arginine ABC transporter permease protein ArtM</fullName>
    </recommendedName>
</protein>
<keyword evidence="4" id="KW-1003">Cell membrane</keyword>
<dbReference type="KEGG" id="spiu:SPICUR_06670"/>
<dbReference type="STRING" id="1335757.SPICUR_06670"/>
<feature type="domain" description="ABC transmembrane type-1" evidence="12">
    <location>
        <begin position="17"/>
        <end position="214"/>
    </location>
</feature>
<dbReference type="Proteomes" id="UP000017640">
    <property type="component" value="Chromosome"/>
</dbReference>
<evidence type="ECO:0000259" key="12">
    <source>
        <dbReference type="PROSITE" id="PS50928"/>
    </source>
</evidence>
<keyword evidence="6 11" id="KW-0812">Transmembrane</keyword>
<evidence type="ECO:0000256" key="3">
    <source>
        <dbReference type="ARBA" id="ARBA00022448"/>
    </source>
</evidence>
<evidence type="ECO:0000256" key="7">
    <source>
        <dbReference type="ARBA" id="ARBA00022970"/>
    </source>
</evidence>
<dbReference type="PROSITE" id="PS50928">
    <property type="entry name" value="ABC_TM1"/>
    <property type="match status" value="1"/>
</dbReference>
<evidence type="ECO:0000256" key="11">
    <source>
        <dbReference type="RuleBase" id="RU363032"/>
    </source>
</evidence>
<evidence type="ECO:0000313" key="14">
    <source>
        <dbReference type="Proteomes" id="UP000017640"/>
    </source>
</evidence>
<dbReference type="PATRIC" id="fig|1335757.3.peg.1304"/>
<dbReference type="SUPFAM" id="SSF161098">
    <property type="entry name" value="MetI-like"/>
    <property type="match status" value="1"/>
</dbReference>
<keyword evidence="14" id="KW-1185">Reference proteome</keyword>
<keyword evidence="7" id="KW-0029">Amino-acid transport</keyword>
<dbReference type="AlphaFoldDB" id="U5T440"/>
<dbReference type="OrthoDB" id="4404959at2"/>
<keyword evidence="9 11" id="KW-0472">Membrane</keyword>
<evidence type="ECO:0000256" key="6">
    <source>
        <dbReference type="ARBA" id="ARBA00022692"/>
    </source>
</evidence>
<evidence type="ECO:0000256" key="5">
    <source>
        <dbReference type="ARBA" id="ARBA00022519"/>
    </source>
</evidence>
<evidence type="ECO:0000256" key="10">
    <source>
        <dbReference type="ARBA" id="ARBA00040319"/>
    </source>
</evidence>
<accession>U5T440</accession>
<dbReference type="CDD" id="cd06261">
    <property type="entry name" value="TM_PBP2"/>
    <property type="match status" value="1"/>
</dbReference>
<name>U5T440_9GAMM</name>
<proteinExistence type="inferred from homology"/>
<dbReference type="GO" id="GO:0022857">
    <property type="term" value="F:transmembrane transporter activity"/>
    <property type="evidence" value="ECO:0007669"/>
    <property type="project" value="InterPro"/>
</dbReference>
<gene>
    <name evidence="13" type="ORF">SPICUR_06670</name>
</gene>
<dbReference type="Gene3D" id="1.10.3720.10">
    <property type="entry name" value="MetI-like"/>
    <property type="match status" value="1"/>
</dbReference>
<comment type="similarity">
    <text evidence="2">Belongs to the binding-protein-dependent transport system permease family. HisMQ subfamily.</text>
</comment>
<dbReference type="InterPro" id="IPR035906">
    <property type="entry name" value="MetI-like_sf"/>
</dbReference>
<dbReference type="InterPro" id="IPR010065">
    <property type="entry name" value="AA_ABC_transptr_permease_3TM"/>
</dbReference>
<feature type="transmembrane region" description="Helical" evidence="11">
    <location>
        <begin position="195"/>
        <end position="217"/>
    </location>
</feature>
<keyword evidence="8 11" id="KW-1133">Transmembrane helix</keyword>
<dbReference type="InterPro" id="IPR043429">
    <property type="entry name" value="ArtM/GltK/GlnP/TcyL/YhdX-like"/>
</dbReference>
<dbReference type="Pfam" id="PF00528">
    <property type="entry name" value="BPD_transp_1"/>
    <property type="match status" value="1"/>
</dbReference>
<dbReference type="InterPro" id="IPR000515">
    <property type="entry name" value="MetI-like"/>
</dbReference>
<dbReference type="RefSeq" id="WP_023367325.1">
    <property type="nucleotide sequence ID" value="NC_022664.1"/>
</dbReference>
<feature type="transmembrane region" description="Helical" evidence="11">
    <location>
        <begin position="151"/>
        <end position="175"/>
    </location>
</feature>
<organism evidence="13 14">
    <name type="scientific">Spiribacter curvatus</name>
    <dbReference type="NCBI Taxonomy" id="1335757"/>
    <lineage>
        <taxon>Bacteria</taxon>
        <taxon>Pseudomonadati</taxon>
        <taxon>Pseudomonadota</taxon>
        <taxon>Gammaproteobacteria</taxon>
        <taxon>Chromatiales</taxon>
        <taxon>Ectothiorhodospiraceae</taxon>
        <taxon>Spiribacter</taxon>
    </lineage>
</organism>
<evidence type="ECO:0000256" key="9">
    <source>
        <dbReference type="ARBA" id="ARBA00023136"/>
    </source>
</evidence>
<keyword evidence="3 11" id="KW-0813">Transport</keyword>
<dbReference type="GO" id="GO:0043190">
    <property type="term" value="C:ATP-binding cassette (ABC) transporter complex"/>
    <property type="evidence" value="ECO:0007669"/>
    <property type="project" value="InterPro"/>
</dbReference>
<dbReference type="PANTHER" id="PTHR30614">
    <property type="entry name" value="MEMBRANE COMPONENT OF AMINO ACID ABC TRANSPORTER"/>
    <property type="match status" value="1"/>
</dbReference>
<dbReference type="GO" id="GO:0006865">
    <property type="term" value="P:amino acid transport"/>
    <property type="evidence" value="ECO:0007669"/>
    <property type="project" value="UniProtKB-KW"/>
</dbReference>
<dbReference type="NCBIfam" id="TIGR01726">
    <property type="entry name" value="HEQRo_perm_3TM"/>
    <property type="match status" value="1"/>
</dbReference>
<feature type="transmembrane region" description="Helical" evidence="11">
    <location>
        <begin position="20"/>
        <end position="43"/>
    </location>
</feature>
<evidence type="ECO:0000313" key="13">
    <source>
        <dbReference type="EMBL" id="AGY92299.1"/>
    </source>
</evidence>
<dbReference type="HOGENOM" id="CLU_019602_1_4_6"/>
<dbReference type="EMBL" id="CP005990">
    <property type="protein sequence ID" value="AGY92299.1"/>
    <property type="molecule type" value="Genomic_DNA"/>
</dbReference>
<evidence type="ECO:0000256" key="8">
    <source>
        <dbReference type="ARBA" id="ARBA00022989"/>
    </source>
</evidence>
<keyword evidence="5" id="KW-0997">Cell inner membrane</keyword>
<feature type="transmembrane region" description="Helical" evidence="11">
    <location>
        <begin position="55"/>
        <end position="73"/>
    </location>
</feature>
<dbReference type="PANTHER" id="PTHR30614:SF10">
    <property type="entry name" value="ARGININE ABC TRANSPORTER PERMEASE PROTEIN ARTM"/>
    <property type="match status" value="1"/>
</dbReference>
<evidence type="ECO:0000256" key="2">
    <source>
        <dbReference type="ARBA" id="ARBA00010072"/>
    </source>
</evidence>
<reference evidence="13 14" key="1">
    <citation type="journal article" date="2013" name="BMC Genomics">
        <title>Genomes of "Spiribacter", a streamlined, successful halophilic bacterium.</title>
        <authorList>
            <person name="Lopez-Perez M."/>
            <person name="Ghai R."/>
            <person name="Leon M.J."/>
            <person name="Rodriguez-Olmos A."/>
            <person name="Copa-Patino J.L."/>
            <person name="Soliveri J."/>
            <person name="Sanchez-Porro C."/>
            <person name="Ventosa A."/>
            <person name="Rodriguez-Valera F."/>
        </authorList>
    </citation>
    <scope>NUCLEOTIDE SEQUENCE [LARGE SCALE GENOMIC DNA]</scope>
    <source>
        <strain evidence="13 14">UAH-SP71</strain>
    </source>
</reference>
<evidence type="ECO:0000256" key="4">
    <source>
        <dbReference type="ARBA" id="ARBA00022475"/>
    </source>
</evidence>
<sequence length="228" mass="25464">MNWAVMLESLPALAEGALLTLELVAVSGVLGFMLAVPVAIARVSDRWWMRALPMAHIYFFRGTPLLVQIYLVYYGAGQFEAVRTSMLWPYLSQAYWCAIIAFTLNTSAYTAEILRGAIQTVPRGEIEAARAVGMGPALIWRRIRLPRAFRIALPAYSNEVILMLKGSALASTITLMDLTGVARTIIARTYTPMELFLAAGLIYGLLTVFILSGFRLIERRLNRHLRPR</sequence>
<dbReference type="eggNOG" id="COG4160">
    <property type="taxonomic scope" value="Bacteria"/>
</dbReference>